<dbReference type="Gene3D" id="3.60.21.10">
    <property type="match status" value="1"/>
</dbReference>
<dbReference type="SUPFAM" id="SSF56300">
    <property type="entry name" value="Metallo-dependent phosphatases"/>
    <property type="match status" value="1"/>
</dbReference>
<dbReference type="RefSeq" id="WP_378093103.1">
    <property type="nucleotide sequence ID" value="NZ_JBHSEP010000002.1"/>
</dbReference>
<dbReference type="GO" id="GO:0016787">
    <property type="term" value="F:hydrolase activity"/>
    <property type="evidence" value="ECO:0007669"/>
    <property type="project" value="UniProtKB-KW"/>
</dbReference>
<dbReference type="Pfam" id="PF00149">
    <property type="entry name" value="Metallophos"/>
    <property type="match status" value="1"/>
</dbReference>
<dbReference type="InterPro" id="IPR004843">
    <property type="entry name" value="Calcineurin-like_PHP"/>
</dbReference>
<accession>A0ABV9FC59</accession>
<dbReference type="EC" id="3.1.-.-" evidence="2"/>
<keyword evidence="2" id="KW-0378">Hydrolase</keyword>
<keyword evidence="3" id="KW-1185">Reference proteome</keyword>
<dbReference type="Proteomes" id="UP001596028">
    <property type="component" value="Unassembled WGS sequence"/>
</dbReference>
<sequence>MADMIKRYEEAARREAQTLNAEIGGEALTFAFITDLHHGVGGNMLHAAAAVAEAARHMRLDFILCGGDISINGPLPDVLAAQEEIGAALAAAGPQLLTVRGNHDDNSLYGAEHKEVDGPAHVVYPRQWRDTLLRGLRERAVFDAGQPDSLYYYVDYPAARTRVIVLDTTDIPYEVDEEGKLKYHGQWYYAFSSRQFDWLVQEALALGDRPDWRVLFASHVQPMYDGVFGTDHRVRNEEAMWGIIDAFAKGAAFSSSGGEAPFDYTIEADFSVQGPRTVIGYLFGHVHFDQVLYRSGIPVISTLNANTHRDFPEAPERIADTMSAIAFDLVAVDFDRSALIARRVGAGEHRVIEFGPRAPSL</sequence>
<protein>
    <submittedName>
        <fullName evidence="2">Metallophosphoesterase family protein</fullName>
        <ecNumber evidence="2">3.1.-.-</ecNumber>
    </submittedName>
</protein>
<proteinExistence type="predicted"/>
<feature type="domain" description="Calcineurin-like phosphoesterase" evidence="1">
    <location>
        <begin position="29"/>
        <end position="206"/>
    </location>
</feature>
<gene>
    <name evidence="2" type="ORF">ACFO3S_05440</name>
</gene>
<organism evidence="2 3">
    <name type="scientific">Cohnella hongkongensis</name>
    <dbReference type="NCBI Taxonomy" id="178337"/>
    <lineage>
        <taxon>Bacteria</taxon>
        <taxon>Bacillati</taxon>
        <taxon>Bacillota</taxon>
        <taxon>Bacilli</taxon>
        <taxon>Bacillales</taxon>
        <taxon>Paenibacillaceae</taxon>
        <taxon>Cohnella</taxon>
    </lineage>
</organism>
<dbReference type="InterPro" id="IPR029052">
    <property type="entry name" value="Metallo-depent_PP-like"/>
</dbReference>
<name>A0ABV9FC59_9BACL</name>
<dbReference type="EMBL" id="JBHSEP010000002">
    <property type="protein sequence ID" value="MFC4597674.1"/>
    <property type="molecule type" value="Genomic_DNA"/>
</dbReference>
<evidence type="ECO:0000313" key="2">
    <source>
        <dbReference type="EMBL" id="MFC4597674.1"/>
    </source>
</evidence>
<evidence type="ECO:0000259" key="1">
    <source>
        <dbReference type="Pfam" id="PF00149"/>
    </source>
</evidence>
<comment type="caution">
    <text evidence="2">The sequence shown here is derived from an EMBL/GenBank/DDBJ whole genome shotgun (WGS) entry which is preliminary data.</text>
</comment>
<evidence type="ECO:0000313" key="3">
    <source>
        <dbReference type="Proteomes" id="UP001596028"/>
    </source>
</evidence>
<reference evidence="3" key="1">
    <citation type="journal article" date="2019" name="Int. J. Syst. Evol. Microbiol.">
        <title>The Global Catalogue of Microorganisms (GCM) 10K type strain sequencing project: providing services to taxonomists for standard genome sequencing and annotation.</title>
        <authorList>
            <consortium name="The Broad Institute Genomics Platform"/>
            <consortium name="The Broad Institute Genome Sequencing Center for Infectious Disease"/>
            <person name="Wu L."/>
            <person name="Ma J."/>
        </authorList>
    </citation>
    <scope>NUCLEOTIDE SEQUENCE [LARGE SCALE GENOMIC DNA]</scope>
    <source>
        <strain evidence="3">CCUG 49571</strain>
    </source>
</reference>